<gene>
    <name evidence="5" type="ORF">H0I76_18930</name>
</gene>
<dbReference type="PANTHER" id="PTHR30290:SF34">
    <property type="entry name" value="ABC TRANSPORTER, PERIPLASMIC OLIGO-PEPTIDE BINDING PROTEIN, PUTATIVE-RELATED"/>
    <property type="match status" value="1"/>
</dbReference>
<dbReference type="RefSeq" id="WP_200613663.1">
    <property type="nucleotide sequence ID" value="NZ_JAEHHL010000017.1"/>
</dbReference>
<evidence type="ECO:0000313" key="5">
    <source>
        <dbReference type="EMBL" id="MBK0401277.1"/>
    </source>
</evidence>
<comment type="similarity">
    <text evidence="2">Belongs to the bacterial solute-binding protein 5 family.</text>
</comment>
<dbReference type="EMBL" id="JAEHHL010000017">
    <property type="protein sequence ID" value="MBK0401277.1"/>
    <property type="molecule type" value="Genomic_DNA"/>
</dbReference>
<protein>
    <submittedName>
        <fullName evidence="5">ABC transporter substrate-binding protein</fullName>
    </submittedName>
</protein>
<feature type="domain" description="Solute-binding protein family 5" evidence="4">
    <location>
        <begin position="82"/>
        <end position="446"/>
    </location>
</feature>
<evidence type="ECO:0000259" key="4">
    <source>
        <dbReference type="Pfam" id="PF00496"/>
    </source>
</evidence>
<evidence type="ECO:0000256" key="1">
    <source>
        <dbReference type="ARBA" id="ARBA00004418"/>
    </source>
</evidence>
<proteinExistence type="inferred from homology"/>
<dbReference type="Gene3D" id="3.90.76.10">
    <property type="entry name" value="Dipeptide-binding Protein, Domain 1"/>
    <property type="match status" value="1"/>
</dbReference>
<keyword evidence="6" id="KW-1185">Reference proteome</keyword>
<dbReference type="PANTHER" id="PTHR30290">
    <property type="entry name" value="PERIPLASMIC BINDING COMPONENT OF ABC TRANSPORTER"/>
    <property type="match status" value="1"/>
</dbReference>
<reference evidence="5" key="1">
    <citation type="submission" date="2020-12" db="EMBL/GenBank/DDBJ databases">
        <title>Bacterial taxonomy.</title>
        <authorList>
            <person name="Pan X."/>
        </authorList>
    </citation>
    <scope>NUCLEOTIDE SEQUENCE</scope>
    <source>
        <strain evidence="5">M0105</strain>
    </source>
</reference>
<dbReference type="GO" id="GO:0043190">
    <property type="term" value="C:ATP-binding cassette (ABC) transporter complex"/>
    <property type="evidence" value="ECO:0007669"/>
    <property type="project" value="InterPro"/>
</dbReference>
<evidence type="ECO:0000313" key="6">
    <source>
        <dbReference type="Proteomes" id="UP000655420"/>
    </source>
</evidence>
<dbReference type="Gene3D" id="3.10.105.10">
    <property type="entry name" value="Dipeptide-binding Protein, Domain 3"/>
    <property type="match status" value="1"/>
</dbReference>
<dbReference type="Pfam" id="PF00496">
    <property type="entry name" value="SBP_bac_5"/>
    <property type="match status" value="1"/>
</dbReference>
<dbReference type="InterPro" id="IPR039424">
    <property type="entry name" value="SBP_5"/>
</dbReference>
<dbReference type="InterPro" id="IPR000914">
    <property type="entry name" value="SBP_5_dom"/>
</dbReference>
<dbReference type="Gene3D" id="3.40.190.10">
    <property type="entry name" value="Periplasmic binding protein-like II"/>
    <property type="match status" value="1"/>
</dbReference>
<dbReference type="Proteomes" id="UP000655420">
    <property type="component" value="Unassembled WGS sequence"/>
</dbReference>
<evidence type="ECO:0000256" key="2">
    <source>
        <dbReference type="ARBA" id="ARBA00005695"/>
    </source>
</evidence>
<evidence type="ECO:0000256" key="3">
    <source>
        <dbReference type="SAM" id="SignalP"/>
    </source>
</evidence>
<comment type="caution">
    <text evidence="5">The sequence shown here is derived from an EMBL/GenBank/DDBJ whole genome shotgun (WGS) entry which is preliminary data.</text>
</comment>
<comment type="subcellular location">
    <subcellularLocation>
        <location evidence="1">Periplasm</location>
    </subcellularLocation>
</comment>
<dbReference type="GO" id="GO:0030288">
    <property type="term" value="C:outer membrane-bounded periplasmic space"/>
    <property type="evidence" value="ECO:0007669"/>
    <property type="project" value="UniProtKB-ARBA"/>
</dbReference>
<feature type="chain" id="PRO_5035280410" evidence="3">
    <location>
        <begin position="31"/>
        <end position="535"/>
    </location>
</feature>
<dbReference type="GO" id="GO:0015833">
    <property type="term" value="P:peptide transport"/>
    <property type="evidence" value="ECO:0007669"/>
    <property type="project" value="TreeGrafter"/>
</dbReference>
<dbReference type="PIRSF" id="PIRSF002741">
    <property type="entry name" value="MppA"/>
    <property type="match status" value="1"/>
</dbReference>
<dbReference type="GO" id="GO:1904680">
    <property type="term" value="F:peptide transmembrane transporter activity"/>
    <property type="evidence" value="ECO:0007669"/>
    <property type="project" value="TreeGrafter"/>
</dbReference>
<dbReference type="SUPFAM" id="SSF53850">
    <property type="entry name" value="Periplasmic binding protein-like II"/>
    <property type="match status" value="1"/>
</dbReference>
<organism evidence="5 6">
    <name type="scientific">Thermohalobaculum xanthum</name>
    <dbReference type="NCBI Taxonomy" id="2753746"/>
    <lineage>
        <taxon>Bacteria</taxon>
        <taxon>Pseudomonadati</taxon>
        <taxon>Pseudomonadota</taxon>
        <taxon>Alphaproteobacteria</taxon>
        <taxon>Rhodobacterales</taxon>
        <taxon>Paracoccaceae</taxon>
        <taxon>Thermohalobaculum</taxon>
    </lineage>
</organism>
<dbReference type="CDD" id="cd08512">
    <property type="entry name" value="PBP2_NikA_DppA_OppA_like_7"/>
    <property type="match status" value="1"/>
</dbReference>
<dbReference type="InterPro" id="IPR030678">
    <property type="entry name" value="Peptide/Ni-bd"/>
</dbReference>
<name>A0A8J7SIB4_9RHOB</name>
<feature type="signal peptide" evidence="3">
    <location>
        <begin position="1"/>
        <end position="30"/>
    </location>
</feature>
<sequence length="535" mass="59108">MLITLPSRMARSAALGVLTAVLALSPVAGVAETPADTLVIADKIDDIVSLDPAESFEFSGNDLLNNAYDTLVELDPSDLGPLVPGIAESWSLADDGVTYTFKIKSGLKFHSGNPVRAEDAAWSIQRAVKLDKTPSFILTQFGFNADNVEEKVRAEGDTLIIVTDKPYAPSFFYNCLTAVVASVVDKEMALSHEADGDLGYEWLKTNTAGSGAYNLRSYKPSESYVLEAVPGYWRGEPAMKRVFVRHVAEPSTQRLLLEKGDIDIARKLTPTDVEGVSSNPDIKINEEVRGRIYYLAMNQKDPRLANPKLVEALKYLIDYKGMTDSFLKGSYTVHQAFLPRGFLGALEETPYSLDIEKAKALIAESGVTDLNFTFHVRNDQERLEMAQSMQNTFAKAGINIEFTTGTGKEVLGDYRARTHQLILEAWGPDYPDPHTNADTFARNPDNSDEAKLTGVLAWRNSWPAAEVNDLTNAAVLEKDTAKREQMYLEIQRIHQQAAPFAEMFQRIEPVAMRKNVEGFSAGGSIHSAFYWATTK</sequence>
<accession>A0A8J7SIB4</accession>
<keyword evidence="3" id="KW-0732">Signal</keyword>
<dbReference type="AlphaFoldDB" id="A0A8J7SIB4"/>